<evidence type="ECO:0000313" key="1">
    <source>
        <dbReference type="EMBL" id="KGA21423.1"/>
    </source>
</evidence>
<organism evidence="1">
    <name type="scientific">freshwater metagenome</name>
    <dbReference type="NCBI Taxonomy" id="449393"/>
    <lineage>
        <taxon>unclassified sequences</taxon>
        <taxon>metagenomes</taxon>
        <taxon>ecological metagenomes</taxon>
    </lineage>
</organism>
<accession>A0A094SRP5</accession>
<dbReference type="AlphaFoldDB" id="A0A094SRP5"/>
<comment type="caution">
    <text evidence="1">The sequence shown here is derived from an EMBL/GenBank/DDBJ whole genome shotgun (WGS) entry which is preliminary data.</text>
</comment>
<protein>
    <submittedName>
        <fullName evidence="1">Uncharacterized protein</fullName>
    </submittedName>
</protein>
<reference evidence="1" key="1">
    <citation type="submission" date="2014-06" db="EMBL/GenBank/DDBJ databases">
        <title>Key roles for freshwater Actinobacteria revealed by deep metagenomic sequencing.</title>
        <authorList>
            <person name="Ghai R."/>
            <person name="Mizuno C.M."/>
            <person name="Picazo A."/>
            <person name="Camacho A."/>
            <person name="Rodriguez-Valera F."/>
        </authorList>
    </citation>
    <scope>NUCLEOTIDE SEQUENCE</scope>
</reference>
<proteinExistence type="predicted"/>
<sequence>MRRISLFTVAAFAAIATCFTSVSPVQAATKTVYIFNTTLATNKGLGFCSTDQSKGCIDSVFVDGVQLTQVTSQMTADYTIAGGVYSTPCRFLETTATSCEAPYMVVYPKGGISAKPTGYQVLGEVTINFRRQPGEDPTARVGTVISNGAIQSFTPAAPGVRDVATIVVKPTLTQNYGVGASSCSGWSPAIELCDIGEKATYASANRLVAFLLPGFRNSVVPPDELLDGCTRNADGSGCIVNVFDPASFGGWMDTDASVFGLASTDRLTGAAQLKIAGPHFQMDEYETVSTPRSCPWSPSICAGSPPNQDWGSTISTVVKNTEPILNRSTFRAYIPAAYLMNSFGLTPSQANISTLPVKRTTNSTDSAVVPSTTYTPMGDGLQVVTTGITFSVPTMSMSRILTVKKGSKVSVTALLKAAGVFQAKRFGSITIATSAKNGITKTGSSYKFNKKKAITLSLRYKPSKKSAATRTLQIVVK</sequence>
<dbReference type="EMBL" id="JNSL01000007">
    <property type="protein sequence ID" value="KGA21423.1"/>
    <property type="molecule type" value="Genomic_DNA"/>
</dbReference>
<gene>
    <name evidence="1" type="ORF">GM51_2350</name>
</gene>
<name>A0A094SRP5_9ZZZZ</name>